<sequence length="245" mass="28630">MKPVIIFQPGMAGDLLFIQKIVKTYAANGRRVILPVRETHRWVYDALVMPDNVETPTLEHDFEFRDEILFLADKIALSPIEANAYTFLSLFFSWRYAPEQTMDLKYQVSGVEMDDWADHVTLRRDLEKEERLFRQLGLDDGVPYALINEHCSKRYIPFPNRAPEKEVRLQVVEGYTLIDWSTVIERAARIASVDTSLVLLVEVLKITGKPLHVVSRYEPPSFRELQNILKLEWLFYFLPEHLAFD</sequence>
<dbReference type="EMBL" id="CP013002">
    <property type="protein sequence ID" value="ALL14539.1"/>
    <property type="molecule type" value="Genomic_DNA"/>
</dbReference>
<evidence type="ECO:0008006" key="3">
    <source>
        <dbReference type="Google" id="ProtNLM"/>
    </source>
</evidence>
<dbReference type="KEGG" id="chq:AQ619_14940"/>
<dbReference type="RefSeq" id="WP_062149349.1">
    <property type="nucleotide sequence ID" value="NZ_CP013002.1"/>
</dbReference>
<accession>A0A0P0P2B9</accession>
<evidence type="ECO:0000313" key="2">
    <source>
        <dbReference type="Proteomes" id="UP000056905"/>
    </source>
</evidence>
<protein>
    <recommendedName>
        <fullName evidence="3">ADP-heptose--LPS heptosyltransferase</fullName>
    </recommendedName>
</protein>
<name>A0A0P0P2B9_9CAUL</name>
<keyword evidence="2" id="KW-1185">Reference proteome</keyword>
<evidence type="ECO:0000313" key="1">
    <source>
        <dbReference type="EMBL" id="ALL14539.1"/>
    </source>
</evidence>
<organism evidence="1 2">
    <name type="scientific">Caulobacter henricii</name>
    <dbReference type="NCBI Taxonomy" id="69395"/>
    <lineage>
        <taxon>Bacteria</taxon>
        <taxon>Pseudomonadati</taxon>
        <taxon>Pseudomonadota</taxon>
        <taxon>Alphaproteobacteria</taxon>
        <taxon>Caulobacterales</taxon>
        <taxon>Caulobacteraceae</taxon>
        <taxon>Caulobacter</taxon>
    </lineage>
</organism>
<dbReference type="Proteomes" id="UP000056905">
    <property type="component" value="Chromosome"/>
</dbReference>
<dbReference type="AlphaFoldDB" id="A0A0P0P2B9"/>
<reference evidence="1 2" key="1">
    <citation type="submission" date="2015-10" db="EMBL/GenBank/DDBJ databases">
        <title>Conservation of the essential genome among Caulobacter and Brevundimonas species.</title>
        <authorList>
            <person name="Scott D."/>
            <person name="Ely B."/>
        </authorList>
    </citation>
    <scope>NUCLEOTIDE SEQUENCE [LARGE SCALE GENOMIC DNA]</scope>
    <source>
        <strain evidence="1 2">CB4</strain>
    </source>
</reference>
<proteinExistence type="predicted"/>
<dbReference type="OrthoDB" id="7184935at2"/>
<gene>
    <name evidence="1" type="ORF">AQ619_14940</name>
</gene>